<dbReference type="InterPro" id="IPR004358">
    <property type="entry name" value="Sig_transdc_His_kin-like_C"/>
</dbReference>
<dbReference type="Gene3D" id="1.10.287.130">
    <property type="match status" value="1"/>
</dbReference>
<evidence type="ECO:0000256" key="1">
    <source>
        <dbReference type="ARBA" id="ARBA00000085"/>
    </source>
</evidence>
<comment type="catalytic activity">
    <reaction evidence="1">
        <text>ATP + protein L-histidine = ADP + protein N-phospho-L-histidine.</text>
        <dbReference type="EC" id="2.7.13.3"/>
    </reaction>
</comment>
<evidence type="ECO:0000256" key="10">
    <source>
        <dbReference type="ARBA" id="ARBA00022840"/>
    </source>
</evidence>
<dbReference type="InterPro" id="IPR003661">
    <property type="entry name" value="HisK_dim/P_dom"/>
</dbReference>
<dbReference type="PRINTS" id="PR00344">
    <property type="entry name" value="BCTRLSENSOR"/>
</dbReference>
<evidence type="ECO:0000256" key="11">
    <source>
        <dbReference type="ARBA" id="ARBA00022989"/>
    </source>
</evidence>
<feature type="domain" description="Histidine kinase" evidence="15">
    <location>
        <begin position="319"/>
        <end position="534"/>
    </location>
</feature>
<organism evidence="16 17">
    <name type="scientific">Magnetospirillum aberrantis SpK</name>
    <dbReference type="NCBI Taxonomy" id="908842"/>
    <lineage>
        <taxon>Bacteria</taxon>
        <taxon>Pseudomonadati</taxon>
        <taxon>Pseudomonadota</taxon>
        <taxon>Alphaproteobacteria</taxon>
        <taxon>Rhodospirillales</taxon>
        <taxon>Rhodospirillaceae</taxon>
        <taxon>Magnetospirillum</taxon>
    </lineage>
</organism>
<dbReference type="Proteomes" id="UP000480684">
    <property type="component" value="Unassembled WGS sequence"/>
</dbReference>
<dbReference type="InterPro" id="IPR036097">
    <property type="entry name" value="HisK_dim/P_sf"/>
</dbReference>
<accession>A0A7C9UU00</accession>
<dbReference type="InterPro" id="IPR003594">
    <property type="entry name" value="HATPase_dom"/>
</dbReference>
<dbReference type="GO" id="GO:0005886">
    <property type="term" value="C:plasma membrane"/>
    <property type="evidence" value="ECO:0007669"/>
    <property type="project" value="UniProtKB-SubCell"/>
</dbReference>
<evidence type="ECO:0000256" key="9">
    <source>
        <dbReference type="ARBA" id="ARBA00022777"/>
    </source>
</evidence>
<feature type="transmembrane region" description="Helical" evidence="14">
    <location>
        <begin position="241"/>
        <end position="259"/>
    </location>
</feature>
<keyword evidence="4" id="KW-1003">Cell membrane</keyword>
<evidence type="ECO:0000313" key="17">
    <source>
        <dbReference type="Proteomes" id="UP000480684"/>
    </source>
</evidence>
<keyword evidence="12" id="KW-0902">Two-component regulatory system</keyword>
<dbReference type="PROSITE" id="PS50109">
    <property type="entry name" value="HIS_KIN"/>
    <property type="match status" value="1"/>
</dbReference>
<dbReference type="PANTHER" id="PTHR43065:SF10">
    <property type="entry name" value="PEROXIDE STRESS-ACTIVATED HISTIDINE KINASE MAK3"/>
    <property type="match status" value="1"/>
</dbReference>
<dbReference type="GO" id="GO:0005524">
    <property type="term" value="F:ATP binding"/>
    <property type="evidence" value="ECO:0007669"/>
    <property type="project" value="UniProtKB-KW"/>
</dbReference>
<evidence type="ECO:0000256" key="4">
    <source>
        <dbReference type="ARBA" id="ARBA00022475"/>
    </source>
</evidence>
<evidence type="ECO:0000313" key="16">
    <source>
        <dbReference type="EMBL" id="NFV79946.1"/>
    </source>
</evidence>
<keyword evidence="13 14" id="KW-0472">Membrane</keyword>
<proteinExistence type="predicted"/>
<dbReference type="Gene3D" id="3.30.565.10">
    <property type="entry name" value="Histidine kinase-like ATPase, C-terminal domain"/>
    <property type="match status" value="1"/>
</dbReference>
<evidence type="ECO:0000256" key="12">
    <source>
        <dbReference type="ARBA" id="ARBA00023012"/>
    </source>
</evidence>
<keyword evidence="8" id="KW-0547">Nucleotide-binding</keyword>
<dbReference type="EMBL" id="JAAIYP010000034">
    <property type="protein sequence ID" value="NFV79946.1"/>
    <property type="molecule type" value="Genomic_DNA"/>
</dbReference>
<dbReference type="GO" id="GO:0000155">
    <property type="term" value="F:phosphorelay sensor kinase activity"/>
    <property type="evidence" value="ECO:0007669"/>
    <property type="project" value="InterPro"/>
</dbReference>
<gene>
    <name evidence="16" type="ORF">G4223_07470</name>
</gene>
<dbReference type="Pfam" id="PF05231">
    <property type="entry name" value="MASE1"/>
    <property type="match status" value="1"/>
</dbReference>
<keyword evidence="5" id="KW-0597">Phosphoprotein</keyword>
<evidence type="ECO:0000256" key="13">
    <source>
        <dbReference type="ARBA" id="ARBA00023136"/>
    </source>
</evidence>
<dbReference type="SMART" id="SM00387">
    <property type="entry name" value="HATPase_c"/>
    <property type="match status" value="1"/>
</dbReference>
<dbReference type="PANTHER" id="PTHR43065">
    <property type="entry name" value="SENSOR HISTIDINE KINASE"/>
    <property type="match status" value="1"/>
</dbReference>
<keyword evidence="17" id="KW-1185">Reference proteome</keyword>
<sequence>MTVQGDQWGVRVSSRWLLAVYPFVHLFLDWISFIHELPPLNITPWNPPSGLAVAVLAIVGPRAVPVVWLSLTAGDALVRGLPVDFGTTLLSNAVIAGTYGFAAWVLCRRFGVSAGLGRVRDVVSLAAVAAIAAAVVGFGYIGLFTLQGLFPWSAFGPILVRHWVGEVIGITVLSPFLLVWLRMPSLHWSWRGVAEVLAQGAAIALALWADFGPLASDQYEYFYILFLPVVWVASRHGLPGATAAVLVTQVGLIVAIQVMEIETARMTHFQFLMLALTITALLLGAVVSERRRSEAWVRERQAEFAHASRLTEAGEMTAALAHEINQPLTAAMSYARAARKIAQRDGAPSQLSEILDKIVAQTERADRVIRSLREFVRKGESRREKLDMAVVIADAIALARPVVEQTGASVVTEIEAGLPWVQGDPIQLQQVLLNLMRNAAEAMADCPTNRRQLTIVANAAGQNGVEVSVRDTGPGLAELVERHLFSPFVTTKETGMGLGLSIARSIIEIHGGTLSAQRLAAGGTSFSFTLPMVSPDER</sequence>
<feature type="transmembrane region" description="Helical" evidence="14">
    <location>
        <begin position="163"/>
        <end position="181"/>
    </location>
</feature>
<reference evidence="16 17" key="1">
    <citation type="submission" date="2020-02" db="EMBL/GenBank/DDBJ databases">
        <authorList>
            <person name="Dziuba M."/>
            <person name="Kuznetsov B."/>
            <person name="Mardanov A."/>
            <person name="Ravin N."/>
            <person name="Grouzdev D."/>
        </authorList>
    </citation>
    <scope>NUCLEOTIDE SEQUENCE [LARGE SCALE GENOMIC DNA]</scope>
    <source>
        <strain evidence="16 17">SpK</strain>
    </source>
</reference>
<dbReference type="SMART" id="SM00388">
    <property type="entry name" value="HisKA"/>
    <property type="match status" value="1"/>
</dbReference>
<evidence type="ECO:0000256" key="8">
    <source>
        <dbReference type="ARBA" id="ARBA00022741"/>
    </source>
</evidence>
<dbReference type="InterPro" id="IPR036890">
    <property type="entry name" value="HATPase_C_sf"/>
</dbReference>
<name>A0A7C9UU00_9PROT</name>
<protein>
    <recommendedName>
        <fullName evidence="3">histidine kinase</fullName>
        <ecNumber evidence="3">2.7.13.3</ecNumber>
    </recommendedName>
</protein>
<feature type="transmembrane region" description="Helical" evidence="14">
    <location>
        <begin position="122"/>
        <end position="143"/>
    </location>
</feature>
<feature type="transmembrane region" description="Helical" evidence="14">
    <location>
        <begin position="49"/>
        <end position="69"/>
    </location>
</feature>
<evidence type="ECO:0000259" key="15">
    <source>
        <dbReference type="PROSITE" id="PS50109"/>
    </source>
</evidence>
<dbReference type="SUPFAM" id="SSF55874">
    <property type="entry name" value="ATPase domain of HSP90 chaperone/DNA topoisomerase II/histidine kinase"/>
    <property type="match status" value="1"/>
</dbReference>
<evidence type="ECO:0000256" key="7">
    <source>
        <dbReference type="ARBA" id="ARBA00022692"/>
    </source>
</evidence>
<comment type="caution">
    <text evidence="16">The sequence shown here is derived from an EMBL/GenBank/DDBJ whole genome shotgun (WGS) entry which is preliminary data.</text>
</comment>
<feature type="transmembrane region" description="Helical" evidence="14">
    <location>
        <begin position="16"/>
        <end position="37"/>
    </location>
</feature>
<keyword evidence="6" id="KW-0808">Transferase</keyword>
<comment type="subcellular location">
    <subcellularLocation>
        <location evidence="2">Cell membrane</location>
        <topology evidence="2">Multi-pass membrane protein</topology>
    </subcellularLocation>
</comment>
<dbReference type="Pfam" id="PF00512">
    <property type="entry name" value="HisKA"/>
    <property type="match status" value="1"/>
</dbReference>
<dbReference type="SUPFAM" id="SSF47384">
    <property type="entry name" value="Homodimeric domain of signal transducing histidine kinase"/>
    <property type="match status" value="1"/>
</dbReference>
<keyword evidence="7 14" id="KW-0812">Transmembrane</keyword>
<evidence type="ECO:0000256" key="2">
    <source>
        <dbReference type="ARBA" id="ARBA00004651"/>
    </source>
</evidence>
<feature type="transmembrane region" description="Helical" evidence="14">
    <location>
        <begin position="271"/>
        <end position="288"/>
    </location>
</feature>
<keyword evidence="11 14" id="KW-1133">Transmembrane helix</keyword>
<dbReference type="Pfam" id="PF02518">
    <property type="entry name" value="HATPase_c"/>
    <property type="match status" value="1"/>
</dbReference>
<dbReference type="AlphaFoldDB" id="A0A7C9UU00"/>
<dbReference type="CDD" id="cd00082">
    <property type="entry name" value="HisKA"/>
    <property type="match status" value="1"/>
</dbReference>
<keyword evidence="9 16" id="KW-0418">Kinase</keyword>
<dbReference type="EC" id="2.7.13.3" evidence="3"/>
<evidence type="ECO:0000256" key="14">
    <source>
        <dbReference type="SAM" id="Phobius"/>
    </source>
</evidence>
<dbReference type="InterPro" id="IPR007895">
    <property type="entry name" value="MASE1"/>
</dbReference>
<dbReference type="InterPro" id="IPR005467">
    <property type="entry name" value="His_kinase_dom"/>
</dbReference>
<evidence type="ECO:0000256" key="6">
    <source>
        <dbReference type="ARBA" id="ARBA00022679"/>
    </source>
</evidence>
<keyword evidence="10" id="KW-0067">ATP-binding</keyword>
<evidence type="ECO:0000256" key="3">
    <source>
        <dbReference type="ARBA" id="ARBA00012438"/>
    </source>
</evidence>
<evidence type="ECO:0000256" key="5">
    <source>
        <dbReference type="ARBA" id="ARBA00022553"/>
    </source>
</evidence>